<dbReference type="EMBL" id="SDPD01000012">
    <property type="protein sequence ID" value="TPH20103.1"/>
    <property type="molecule type" value="Genomic_DNA"/>
</dbReference>
<evidence type="ECO:0000313" key="1">
    <source>
        <dbReference type="EMBL" id="TPH20103.1"/>
    </source>
</evidence>
<sequence>MRFVDELITNTFTYEPYDGFCPDFSVFFNKMKYLENHSELNPRPHPPIKGSSWYFPSYEYIVVWYDSSLIFQRKNTQSHIKVKLVNLKNPTYKKEGITHLSILYISVPINILHYFFIGSVWKDGKAIKQVKLKEYLVTANQAFEGNRDNVNYQPFYDKENHKYNEPFSPNLYTIESDCNNYKYDKNQLIKIQQNGIDFIIHPLHLFCAHYGMSADIKRILTTYDWNEVKKRFYLDINEPSLYHEKHVVVSKYFVKKDAIFLYHLKYDKAVTLERTKTLNNEIKISDENPKPIKVQFWHDQKVQLKIRGIELNGVILCAEIVGINQPIGDDITLVLHRNKKEEEKNIQSNGNEKPAIKKYKREVNTEYLSTKITDSEPNNRTSQSIRKKFEELGQKRIMNTVHVQHQNNNSHQTKGMQPKEADEIGFGDHYGAEGNIGLAACFLDDTSENKDIKLFRLWDMAKDFALKNGGRVHWFTPQLGFRDDNDLVFISLDQDNAIAYPEIALVIRIILDDEKFYIIDFSQKSHDISMSGITYKESYDEDFISLDDTQSSKLMEIICEVILSEQLPTEYISQQNEKEIKIATFKHPTAESSNWVFNSISKLTYKTLYK</sequence>
<comment type="caution">
    <text evidence="1">The sequence shown here is derived from an EMBL/GenBank/DDBJ whole genome shotgun (WGS) entry which is preliminary data.</text>
</comment>
<dbReference type="RefSeq" id="WP_140527929.1">
    <property type="nucleotide sequence ID" value="NZ_SDPD01000012.1"/>
</dbReference>
<reference evidence="1 2" key="1">
    <citation type="submission" date="2019-01" db="EMBL/GenBank/DDBJ databases">
        <title>Comparative genomic analysis identifies haemin-independent Haemophilus haemolyticus: a formal re-classification of Haemophilus intermedius.</title>
        <authorList>
            <person name="Harris T.M."/>
            <person name="Price E.P."/>
            <person name="Sarovich D.S."/>
            <person name="Norskov-Lauritsen N."/>
            <person name="Beissbarth J."/>
            <person name="Chang A.B."/>
            <person name="Smith-Vaughan H.C."/>
        </authorList>
    </citation>
    <scope>NUCLEOTIDE SEQUENCE [LARGE SCALE GENOMIC DNA]</scope>
    <source>
        <strain evidence="1 2">60982 B Hi-1</strain>
    </source>
</reference>
<gene>
    <name evidence="1" type="ORF">EUX52_09200</name>
</gene>
<accession>A0A502LE54</accession>
<protein>
    <submittedName>
        <fullName evidence="1">Uncharacterized protein</fullName>
    </submittedName>
</protein>
<proteinExistence type="predicted"/>
<dbReference type="AlphaFoldDB" id="A0A502LE54"/>
<evidence type="ECO:0000313" key="2">
    <source>
        <dbReference type="Proteomes" id="UP000316282"/>
    </source>
</evidence>
<dbReference type="Proteomes" id="UP000316282">
    <property type="component" value="Unassembled WGS sequence"/>
</dbReference>
<organism evidence="1 2">
    <name type="scientific">Haemophilus haemolyticus</name>
    <dbReference type="NCBI Taxonomy" id="726"/>
    <lineage>
        <taxon>Bacteria</taxon>
        <taxon>Pseudomonadati</taxon>
        <taxon>Pseudomonadota</taxon>
        <taxon>Gammaproteobacteria</taxon>
        <taxon>Pasteurellales</taxon>
        <taxon>Pasteurellaceae</taxon>
        <taxon>Haemophilus</taxon>
    </lineage>
</organism>
<name>A0A502LE54_HAEHA</name>